<protein>
    <submittedName>
        <fullName evidence="3">FAD dependent oxidoreductase</fullName>
    </submittedName>
</protein>
<evidence type="ECO:0000313" key="3">
    <source>
        <dbReference type="EMBL" id="ACL44150.1"/>
    </source>
</evidence>
<feature type="domain" description="FAD dependent oxidoreductase" evidence="2">
    <location>
        <begin position="7"/>
        <end position="373"/>
    </location>
</feature>
<dbReference type="eggNOG" id="COG0665">
    <property type="taxonomic scope" value="Bacteria"/>
</dbReference>
<dbReference type="InterPro" id="IPR006076">
    <property type="entry name" value="FAD-dep_OxRdtase"/>
</dbReference>
<evidence type="ECO:0000259" key="2">
    <source>
        <dbReference type="Pfam" id="PF01266"/>
    </source>
</evidence>
<dbReference type="HOGENOM" id="CLU_007884_4_5_3"/>
<name>B8HRG2_CYAP4</name>
<dbReference type="SUPFAM" id="SSF51905">
    <property type="entry name" value="FAD/NAD(P)-binding domain"/>
    <property type="match status" value="1"/>
</dbReference>
<dbReference type="PANTHER" id="PTHR13847">
    <property type="entry name" value="SARCOSINE DEHYDROGENASE-RELATED"/>
    <property type="match status" value="1"/>
</dbReference>
<proteinExistence type="predicted"/>
<organism evidence="3">
    <name type="scientific">Cyanothece sp. (strain PCC 7425 / ATCC 29141)</name>
    <dbReference type="NCBI Taxonomy" id="395961"/>
    <lineage>
        <taxon>Bacteria</taxon>
        <taxon>Bacillati</taxon>
        <taxon>Cyanobacteriota</taxon>
        <taxon>Cyanophyceae</taxon>
        <taxon>Gomontiellales</taxon>
        <taxon>Cyanothecaceae</taxon>
        <taxon>Cyanothece</taxon>
    </lineage>
</organism>
<dbReference type="GO" id="GO:0016491">
    <property type="term" value="F:oxidoreductase activity"/>
    <property type="evidence" value="ECO:0007669"/>
    <property type="project" value="UniProtKB-KW"/>
</dbReference>
<dbReference type="KEGG" id="cyn:Cyan7425_1783"/>
<gene>
    <name evidence="3" type="ordered locus">Cyan7425_1783</name>
</gene>
<dbReference type="EMBL" id="CP001344">
    <property type="protein sequence ID" value="ACL44150.1"/>
    <property type="molecule type" value="Genomic_DNA"/>
</dbReference>
<dbReference type="PANTHER" id="PTHR13847:SF289">
    <property type="entry name" value="GLYCINE OXIDASE"/>
    <property type="match status" value="1"/>
</dbReference>
<accession>B8HRG2</accession>
<dbReference type="STRING" id="395961.Cyan7425_1783"/>
<dbReference type="Gene3D" id="3.30.9.10">
    <property type="entry name" value="D-Amino Acid Oxidase, subunit A, domain 2"/>
    <property type="match status" value="1"/>
</dbReference>
<dbReference type="SUPFAM" id="SSF54373">
    <property type="entry name" value="FAD-linked reductases, C-terminal domain"/>
    <property type="match status" value="1"/>
</dbReference>
<dbReference type="Pfam" id="PF01266">
    <property type="entry name" value="DAO"/>
    <property type="match status" value="1"/>
</dbReference>
<sequence length="381" mass="41563">MHAPELRVAIVGAGVIGAAIAYELSQLPDLSITVLDQRSPQTYAATGAALGVLVGAVSPKRKGQHLQLRLASLQRYETLIPELETRTGLQLPYNRQGILQLCFEPEQWQQWTEVSQCRREQGFDLEQLQPEQLARHYPQVAQARSLQTSQPLLGAIYSPQDRQVDPIALTEALIVAAQQQGAEFVWQTKVVDLIPQSQGSSQGVSQIQTATETLTVDWLILAAGLGSSDLTAQLQTPIALQPVLGQAVKLRRPFPLAMPYPVVQGEDVHIVPLNAWEAWVGATVEFPAEQVVAKDFALDADPQRLAAVLEQAIALCPDLKGADILQTWSGLRPRPQGRPAPIIEPLSGYTNVLLATGHYRNGILLAPITALKIKEWIAARP</sequence>
<keyword evidence="1" id="KW-0560">Oxidoreductase</keyword>
<dbReference type="InterPro" id="IPR036188">
    <property type="entry name" value="FAD/NAD-bd_sf"/>
</dbReference>
<dbReference type="Gene3D" id="3.50.50.60">
    <property type="entry name" value="FAD/NAD(P)-binding domain"/>
    <property type="match status" value="1"/>
</dbReference>
<reference evidence="3" key="1">
    <citation type="submission" date="2009-01" db="EMBL/GenBank/DDBJ databases">
        <title>Complete sequence of chromosome Cyanothece sp. PCC 7425.</title>
        <authorList>
            <consortium name="US DOE Joint Genome Institute"/>
            <person name="Lucas S."/>
            <person name="Copeland A."/>
            <person name="Lapidus A."/>
            <person name="Glavina del Rio T."/>
            <person name="Dalin E."/>
            <person name="Tice H."/>
            <person name="Bruce D."/>
            <person name="Goodwin L."/>
            <person name="Pitluck S."/>
            <person name="Sims D."/>
            <person name="Meineke L."/>
            <person name="Brettin T."/>
            <person name="Detter J.C."/>
            <person name="Han C."/>
            <person name="Larimer F."/>
            <person name="Land M."/>
            <person name="Hauser L."/>
            <person name="Kyrpides N."/>
            <person name="Ovchinnikova G."/>
            <person name="Liberton M."/>
            <person name="Stoeckel J."/>
            <person name="Banerjee A."/>
            <person name="Singh A."/>
            <person name="Page L."/>
            <person name="Sato H."/>
            <person name="Zhao L."/>
            <person name="Sherman L."/>
            <person name="Pakrasi H."/>
            <person name="Richardson P."/>
        </authorList>
    </citation>
    <scope>NUCLEOTIDE SEQUENCE</scope>
    <source>
        <strain evidence="3">PCC 7425</strain>
    </source>
</reference>
<dbReference type="AlphaFoldDB" id="B8HRG2"/>
<evidence type="ECO:0000256" key="1">
    <source>
        <dbReference type="ARBA" id="ARBA00023002"/>
    </source>
</evidence>
<dbReference type="GO" id="GO:0005737">
    <property type="term" value="C:cytoplasm"/>
    <property type="evidence" value="ECO:0007669"/>
    <property type="project" value="TreeGrafter"/>
</dbReference>